<dbReference type="Pfam" id="PF00083">
    <property type="entry name" value="Sugar_tr"/>
    <property type="match status" value="1"/>
</dbReference>
<comment type="subcellular location">
    <subcellularLocation>
        <location evidence="1">Membrane</location>
        <topology evidence="1">Multi-pass membrane protein</topology>
    </subcellularLocation>
</comment>
<comment type="similarity">
    <text evidence="2 7">Belongs to the major facilitator superfamily. Sugar transporter (TC 2.A.1.1) family.</text>
</comment>
<dbReference type="InterPro" id="IPR005829">
    <property type="entry name" value="Sugar_transporter_CS"/>
</dbReference>
<dbReference type="FunFam" id="1.20.1250.20:FF:000313">
    <property type="entry name" value="MFS quinate transporter"/>
    <property type="match status" value="1"/>
</dbReference>
<evidence type="ECO:0000256" key="5">
    <source>
        <dbReference type="ARBA" id="ARBA00022989"/>
    </source>
</evidence>
<dbReference type="GO" id="GO:0016020">
    <property type="term" value="C:membrane"/>
    <property type="evidence" value="ECO:0007669"/>
    <property type="project" value="UniProtKB-SubCell"/>
</dbReference>
<dbReference type="InterPro" id="IPR005828">
    <property type="entry name" value="MFS_sugar_transport-like"/>
</dbReference>
<dbReference type="InterPro" id="IPR036259">
    <property type="entry name" value="MFS_trans_sf"/>
</dbReference>
<evidence type="ECO:0000256" key="3">
    <source>
        <dbReference type="ARBA" id="ARBA00022448"/>
    </source>
</evidence>
<keyword evidence="5 8" id="KW-1133">Transmembrane helix</keyword>
<feature type="domain" description="Major facilitator superfamily (MFS) profile" evidence="9">
    <location>
        <begin position="31"/>
        <end position="492"/>
    </location>
</feature>
<dbReference type="PROSITE" id="PS00216">
    <property type="entry name" value="SUGAR_TRANSPORT_1"/>
    <property type="match status" value="1"/>
</dbReference>
<evidence type="ECO:0000256" key="1">
    <source>
        <dbReference type="ARBA" id="ARBA00004141"/>
    </source>
</evidence>
<dbReference type="Proteomes" id="UP001140513">
    <property type="component" value="Unassembled WGS sequence"/>
</dbReference>
<dbReference type="PROSITE" id="PS00217">
    <property type="entry name" value="SUGAR_TRANSPORT_2"/>
    <property type="match status" value="1"/>
</dbReference>
<dbReference type="InterPro" id="IPR020846">
    <property type="entry name" value="MFS_dom"/>
</dbReference>
<dbReference type="InterPro" id="IPR050360">
    <property type="entry name" value="MFS_Sugar_Transporters"/>
</dbReference>
<keyword evidence="3 7" id="KW-0813">Transport</keyword>
<dbReference type="EMBL" id="JAPEUX010000004">
    <property type="protein sequence ID" value="KAJ4354124.1"/>
    <property type="molecule type" value="Genomic_DNA"/>
</dbReference>
<feature type="transmembrane region" description="Helical" evidence="8">
    <location>
        <begin position="198"/>
        <end position="219"/>
    </location>
</feature>
<feature type="transmembrane region" description="Helical" evidence="8">
    <location>
        <begin position="401"/>
        <end position="425"/>
    </location>
</feature>
<reference evidence="10" key="1">
    <citation type="submission" date="2022-10" db="EMBL/GenBank/DDBJ databases">
        <title>Tapping the CABI collections for fungal endophytes: first genome assemblies for Collariella, Neodidymelliopsis, Ascochyta clinopodiicola, Didymella pomorum, Didymosphaeria variabile, Neocosmospora piperis and Neocucurbitaria cava.</title>
        <authorList>
            <person name="Hill R."/>
        </authorList>
    </citation>
    <scope>NUCLEOTIDE SEQUENCE</scope>
    <source>
        <strain evidence="10">IMI 356815</strain>
    </source>
</reference>
<dbReference type="NCBIfam" id="TIGR00879">
    <property type="entry name" value="SP"/>
    <property type="match status" value="1"/>
</dbReference>
<name>A0A9W8XM80_9PLEO</name>
<dbReference type="AlphaFoldDB" id="A0A9W8XM80"/>
<accession>A0A9W8XM80</accession>
<evidence type="ECO:0000256" key="4">
    <source>
        <dbReference type="ARBA" id="ARBA00022692"/>
    </source>
</evidence>
<comment type="caution">
    <text evidence="10">The sequence shown here is derived from an EMBL/GenBank/DDBJ whole genome shotgun (WGS) entry which is preliminary data.</text>
</comment>
<organism evidence="10 11">
    <name type="scientific">Didymosphaeria variabile</name>
    <dbReference type="NCBI Taxonomy" id="1932322"/>
    <lineage>
        <taxon>Eukaryota</taxon>
        <taxon>Fungi</taxon>
        <taxon>Dikarya</taxon>
        <taxon>Ascomycota</taxon>
        <taxon>Pezizomycotina</taxon>
        <taxon>Dothideomycetes</taxon>
        <taxon>Pleosporomycetidae</taxon>
        <taxon>Pleosporales</taxon>
        <taxon>Massarineae</taxon>
        <taxon>Didymosphaeriaceae</taxon>
        <taxon>Didymosphaeria</taxon>
    </lineage>
</organism>
<dbReference type="PROSITE" id="PS50850">
    <property type="entry name" value="MFS"/>
    <property type="match status" value="1"/>
</dbReference>
<dbReference type="PANTHER" id="PTHR48022">
    <property type="entry name" value="PLASTIDIC GLUCOSE TRANSPORTER 4"/>
    <property type="match status" value="1"/>
</dbReference>
<evidence type="ECO:0000256" key="7">
    <source>
        <dbReference type="RuleBase" id="RU003346"/>
    </source>
</evidence>
<dbReference type="PRINTS" id="PR00171">
    <property type="entry name" value="SUGRTRNSPORT"/>
</dbReference>
<protein>
    <recommendedName>
        <fullName evidence="9">Major facilitator superfamily (MFS) profile domain-containing protein</fullName>
    </recommendedName>
</protein>
<feature type="transmembrane region" description="Helical" evidence="8">
    <location>
        <begin position="166"/>
        <end position="186"/>
    </location>
</feature>
<sequence>MGSEKPSLLKGTVDAVKACPREIFNFWLFFCTAVWSFSGVAKGFDEGNIASIVVMKSFKTRFVLDHETDDQYANTKGWIVAMATAGAVFGCLACVNLVQRLGRKNTLLVFTLVYIAGIFGQTFSSGSLSGLYASRFIAGLGIGTTTVIPSIYLTEIAPRSIRGLITLQYACCQQLGVVFGFFFNYGITKHNAGTQLQWQLPTALQLIPAVIWGVGLLFTPESPRYLLSKNKRTEALKVLCDLRNLPEDHPYIQEEFAGIEWQLNAEIEAVSGASVWDLTKETFTVTENRRRFVLMFLCHMFGQWSGANAITQYSPTIFGYLGIAGEESRFLATGLYGIVKFVSVLIFSIFIIDFIGRRRSLITGICLQIVTLTYVGAYLGVTNKMSTADIEASSSATAASKASIVAIFLHAVAWSIGWFSIPYLVSAEVFPIRIRSLNVSILMAFHWAFYFGCSRAMPSLLAATHRFGAFAFFASICTCSLIYVFFALPETAGRSLESMDRLFERPWYTVRQVAYPTAADLADGGLGDVERKITDEDLNKVTEVRIESQTSKNH</sequence>
<dbReference type="RefSeq" id="XP_056071898.1">
    <property type="nucleotide sequence ID" value="XM_056214631.1"/>
</dbReference>
<keyword evidence="11" id="KW-1185">Reference proteome</keyword>
<evidence type="ECO:0000256" key="2">
    <source>
        <dbReference type="ARBA" id="ARBA00010992"/>
    </source>
</evidence>
<evidence type="ECO:0000259" key="9">
    <source>
        <dbReference type="PROSITE" id="PS50850"/>
    </source>
</evidence>
<evidence type="ECO:0000313" key="11">
    <source>
        <dbReference type="Proteomes" id="UP001140513"/>
    </source>
</evidence>
<dbReference type="InterPro" id="IPR003663">
    <property type="entry name" value="Sugar/inositol_transpt"/>
</dbReference>
<feature type="transmembrane region" description="Helical" evidence="8">
    <location>
        <begin position="136"/>
        <end position="154"/>
    </location>
</feature>
<proteinExistence type="inferred from homology"/>
<feature type="transmembrane region" description="Helical" evidence="8">
    <location>
        <begin position="330"/>
        <end position="354"/>
    </location>
</feature>
<feature type="transmembrane region" description="Helical" evidence="8">
    <location>
        <begin position="78"/>
        <end position="98"/>
    </location>
</feature>
<gene>
    <name evidence="10" type="ORF">N0V89_005857</name>
</gene>
<evidence type="ECO:0000313" key="10">
    <source>
        <dbReference type="EMBL" id="KAJ4354124.1"/>
    </source>
</evidence>
<feature type="transmembrane region" description="Helical" evidence="8">
    <location>
        <begin position="437"/>
        <end position="457"/>
    </location>
</feature>
<dbReference type="GO" id="GO:0005351">
    <property type="term" value="F:carbohydrate:proton symporter activity"/>
    <property type="evidence" value="ECO:0007669"/>
    <property type="project" value="TreeGrafter"/>
</dbReference>
<keyword evidence="4 8" id="KW-0812">Transmembrane</keyword>
<dbReference type="GeneID" id="80909387"/>
<evidence type="ECO:0000256" key="8">
    <source>
        <dbReference type="SAM" id="Phobius"/>
    </source>
</evidence>
<feature type="transmembrane region" description="Helical" evidence="8">
    <location>
        <begin position="292"/>
        <end position="310"/>
    </location>
</feature>
<evidence type="ECO:0000256" key="6">
    <source>
        <dbReference type="ARBA" id="ARBA00023136"/>
    </source>
</evidence>
<dbReference type="OrthoDB" id="5296287at2759"/>
<feature type="transmembrane region" description="Helical" evidence="8">
    <location>
        <begin position="361"/>
        <end position="381"/>
    </location>
</feature>
<dbReference type="Gene3D" id="1.20.1250.20">
    <property type="entry name" value="MFS general substrate transporter like domains"/>
    <property type="match status" value="1"/>
</dbReference>
<feature type="transmembrane region" description="Helical" evidence="8">
    <location>
        <begin position="105"/>
        <end position="124"/>
    </location>
</feature>
<feature type="transmembrane region" description="Helical" evidence="8">
    <location>
        <begin position="469"/>
        <end position="488"/>
    </location>
</feature>
<keyword evidence="6 8" id="KW-0472">Membrane</keyword>
<dbReference type="PANTHER" id="PTHR48022:SF59">
    <property type="entry name" value="MAJOR FACILITATOR SUPERFAMILY (MFS) PROFILE DOMAIN-CONTAINING PROTEIN"/>
    <property type="match status" value="1"/>
</dbReference>
<dbReference type="SUPFAM" id="SSF103473">
    <property type="entry name" value="MFS general substrate transporter"/>
    <property type="match status" value="1"/>
</dbReference>